<accession>A0A914VPJ8</accession>
<reference evidence="4" key="1">
    <citation type="submission" date="2022-11" db="UniProtKB">
        <authorList>
            <consortium name="WormBaseParasite"/>
        </authorList>
    </citation>
    <scope>IDENTIFICATION</scope>
</reference>
<protein>
    <submittedName>
        <fullName evidence="4">DMAP1-binding domain-containing protein</fullName>
    </submittedName>
</protein>
<feature type="domain" description="DMAP1-binding" evidence="2">
    <location>
        <begin position="26"/>
        <end position="83"/>
    </location>
</feature>
<keyword evidence="3" id="KW-1185">Reference proteome</keyword>
<dbReference type="Proteomes" id="UP000887566">
    <property type="component" value="Unplaced"/>
</dbReference>
<dbReference type="WBParaSite" id="PSAMB.scaffold231size63335.g3787.t1">
    <property type="protein sequence ID" value="PSAMB.scaffold231size63335.g3787.t1"/>
    <property type="gene ID" value="PSAMB.scaffold231size63335.g3787"/>
</dbReference>
<dbReference type="InterPro" id="IPR010506">
    <property type="entry name" value="DMAP1-bd"/>
</dbReference>
<dbReference type="Pfam" id="PF06464">
    <property type="entry name" value="DMAP_binding"/>
    <property type="match status" value="1"/>
</dbReference>
<proteinExistence type="predicted"/>
<evidence type="ECO:0000259" key="2">
    <source>
        <dbReference type="Pfam" id="PF06464"/>
    </source>
</evidence>
<organism evidence="3 4">
    <name type="scientific">Plectus sambesii</name>
    <dbReference type="NCBI Taxonomy" id="2011161"/>
    <lineage>
        <taxon>Eukaryota</taxon>
        <taxon>Metazoa</taxon>
        <taxon>Ecdysozoa</taxon>
        <taxon>Nematoda</taxon>
        <taxon>Chromadorea</taxon>
        <taxon>Plectida</taxon>
        <taxon>Plectina</taxon>
        <taxon>Plectoidea</taxon>
        <taxon>Plectidae</taxon>
        <taxon>Plectus</taxon>
    </lineage>
</organism>
<evidence type="ECO:0000313" key="3">
    <source>
        <dbReference type="Proteomes" id="UP000887566"/>
    </source>
</evidence>
<dbReference type="AlphaFoldDB" id="A0A914VPJ8"/>
<feature type="compositionally biased region" description="Low complexity" evidence="1">
    <location>
        <begin position="52"/>
        <end position="61"/>
    </location>
</feature>
<evidence type="ECO:0000256" key="1">
    <source>
        <dbReference type="SAM" id="MobiDB-lite"/>
    </source>
</evidence>
<feature type="region of interest" description="Disordered" evidence="1">
    <location>
        <begin position="51"/>
        <end position="75"/>
    </location>
</feature>
<sequence>MIAQPYICPAQLLHPPYYYYSGTIAGDITAKGYEKKRQHLLAPYIQAQLNGSKKSAASPSTKAHRRHQRRLTRDETRYHSAALSLRAALPAPPATGHCGYLRSATTFPSRRPVVTTWTFAEKSD</sequence>
<evidence type="ECO:0000313" key="4">
    <source>
        <dbReference type="WBParaSite" id="PSAMB.scaffold231size63335.g3787.t1"/>
    </source>
</evidence>
<name>A0A914VPJ8_9BILA</name>